<keyword evidence="3" id="KW-1185">Reference proteome</keyword>
<reference evidence="2 3" key="1">
    <citation type="journal article" date="2014" name="BMC Genomics">
        <title>Genome sequencing of four Aureobasidium pullulans varieties: biotechnological potential, stress tolerance, and description of new species.</title>
        <authorList>
            <person name="Gostin Ar C."/>
            <person name="Ohm R.A."/>
            <person name="Kogej T."/>
            <person name="Sonjak S."/>
            <person name="Turk M."/>
            <person name="Zajc J."/>
            <person name="Zalar P."/>
            <person name="Grube M."/>
            <person name="Sun H."/>
            <person name="Han J."/>
            <person name="Sharma A."/>
            <person name="Chiniquy J."/>
            <person name="Ngan C.Y."/>
            <person name="Lipzen A."/>
            <person name="Barry K."/>
            <person name="Grigoriev I.V."/>
            <person name="Gunde-Cimerman N."/>
        </authorList>
    </citation>
    <scope>NUCLEOTIDE SEQUENCE [LARGE SCALE GENOMIC DNA]</scope>
    <source>
        <strain evidence="2 3">CBS 147.97</strain>
    </source>
</reference>
<protein>
    <recommendedName>
        <fullName evidence="1">F-box domain-containing protein</fullName>
    </recommendedName>
</protein>
<evidence type="ECO:0000313" key="3">
    <source>
        <dbReference type="Proteomes" id="UP000027730"/>
    </source>
</evidence>
<evidence type="ECO:0000313" key="2">
    <source>
        <dbReference type="EMBL" id="KEQ71731.1"/>
    </source>
</evidence>
<name>A0A074XAS4_9PEZI</name>
<dbReference type="Proteomes" id="UP000027730">
    <property type="component" value="Unassembled WGS sequence"/>
</dbReference>
<organism evidence="2 3">
    <name type="scientific">Aureobasidium namibiae CBS 147.97</name>
    <dbReference type="NCBI Taxonomy" id="1043004"/>
    <lineage>
        <taxon>Eukaryota</taxon>
        <taxon>Fungi</taxon>
        <taxon>Dikarya</taxon>
        <taxon>Ascomycota</taxon>
        <taxon>Pezizomycotina</taxon>
        <taxon>Dothideomycetes</taxon>
        <taxon>Dothideomycetidae</taxon>
        <taxon>Dothideales</taxon>
        <taxon>Saccotheciaceae</taxon>
        <taxon>Aureobasidium</taxon>
    </lineage>
</organism>
<evidence type="ECO:0000259" key="1">
    <source>
        <dbReference type="Pfam" id="PF12937"/>
    </source>
</evidence>
<sequence>MDADVIFGRRKSSSLEYSDHLEPGRTRSVACNSSKADLLSIKVPVQTKRPTSMMAKFSELPSEIQLLIFKQFDRPTLHSTVQVNEAWHHMSADLLWEEPSFGRIAKLVTLQSVQRRQYYASKIQKFKINRLSITCAFDKLVFSSLQDLRLHSSLGDPRASIHLIPYLQRAIRTLSFRGCGLDSRSLGLIASCCPALERLEMFDLLVNVEDYEFAKFVQLLSRLRELFLGGKFAASAATIMLKRNTKNLAPTLERLDLHLVGSPDPESFRMFVMNCESLQHLSIHSNPAARPLQLMTGRVLAHVLNANPLQHLSGDWLSPGLLQQIPVSSTSVQSFGKLKSLMKSGYIESPSKARALSTRRHHTFVLIHRESKTAQTFGHSFTPASRGAVHDTSIASCQSDVARHVRTASLWLLTTHHSGLEREKFVLECCIDQVNLPSLSVIEALCSRLRSRSVHMGPTQTVPGPLFPNLVSLYLGSVTDMEGEGLFTYRGLVDMPAVSMRLNWLNTSRAQRSAERLLRCVSRLEKFGMETTTETGSVVKNVLVRMRPCKGLRAGDVAEIPITIVEGPFFASDFMRYP</sequence>
<dbReference type="Gene3D" id="3.80.10.10">
    <property type="entry name" value="Ribonuclease Inhibitor"/>
    <property type="match status" value="1"/>
</dbReference>
<dbReference type="SUPFAM" id="SSF52047">
    <property type="entry name" value="RNI-like"/>
    <property type="match status" value="1"/>
</dbReference>
<dbReference type="Pfam" id="PF12937">
    <property type="entry name" value="F-box-like"/>
    <property type="match status" value="1"/>
</dbReference>
<dbReference type="InterPro" id="IPR036047">
    <property type="entry name" value="F-box-like_dom_sf"/>
</dbReference>
<dbReference type="EMBL" id="KL584713">
    <property type="protein sequence ID" value="KEQ71731.1"/>
    <property type="molecule type" value="Genomic_DNA"/>
</dbReference>
<dbReference type="InterPro" id="IPR001810">
    <property type="entry name" value="F-box_dom"/>
</dbReference>
<dbReference type="AlphaFoldDB" id="A0A074XAS4"/>
<dbReference type="InterPro" id="IPR032675">
    <property type="entry name" value="LRR_dom_sf"/>
</dbReference>
<proteinExistence type="predicted"/>
<dbReference type="RefSeq" id="XP_013425938.1">
    <property type="nucleotide sequence ID" value="XM_013570484.1"/>
</dbReference>
<dbReference type="HOGENOM" id="CLU_471698_0_0_1"/>
<gene>
    <name evidence="2" type="ORF">M436DRAFT_65212</name>
</gene>
<accession>A0A074XAS4</accession>
<dbReference type="SUPFAM" id="SSF81383">
    <property type="entry name" value="F-box domain"/>
    <property type="match status" value="1"/>
</dbReference>
<feature type="domain" description="F-box" evidence="1">
    <location>
        <begin position="57"/>
        <end position="100"/>
    </location>
</feature>
<dbReference type="GeneID" id="25413825"/>